<dbReference type="Proteomes" id="UP000605986">
    <property type="component" value="Unassembled WGS sequence"/>
</dbReference>
<proteinExistence type="predicted"/>
<evidence type="ECO:0000313" key="2">
    <source>
        <dbReference type="Proteomes" id="UP000605986"/>
    </source>
</evidence>
<dbReference type="EMBL" id="JAADJG010000359">
    <property type="protein sequence ID" value="KAF4448118.1"/>
    <property type="molecule type" value="Genomic_DNA"/>
</dbReference>
<evidence type="ECO:0000313" key="1">
    <source>
        <dbReference type="EMBL" id="KAF4448118.1"/>
    </source>
</evidence>
<reference evidence="1" key="1">
    <citation type="submission" date="2020-01" db="EMBL/GenBank/DDBJ databases">
        <title>Identification and distribution of gene clusters putatively required for synthesis of sphingolipid metabolism inhibitors in phylogenetically diverse species of the filamentous fungus Fusarium.</title>
        <authorList>
            <person name="Kim H.-S."/>
            <person name="Busman M."/>
            <person name="Brown D.W."/>
            <person name="Divon H."/>
            <person name="Uhlig S."/>
            <person name="Proctor R.H."/>
        </authorList>
    </citation>
    <scope>NUCLEOTIDE SEQUENCE</scope>
    <source>
        <strain evidence="1">NRRL 53441</strain>
    </source>
</reference>
<dbReference type="AlphaFoldDB" id="A0A8H4KEH4"/>
<sequence length="199" mass="23147">MTWEDRLGGGLDRYVWKVWIEEMGPFALKFWDTDPPDFLHYYAAQRECQNAAVLQMMEAAITQAAVESPRSESTRILGPRTRRKCFGWLRLSGDIFRRFPLEMRAPSYKVSKIQRSMSSSRNYIALVYEYVEEGENDEAVVEDVDRFFWLAGFSHTISPSAENWKSGVLVDLADIVYAGGYGWKKQFYRARTADWILIE</sequence>
<name>A0A8H4KEH4_9HYPO</name>
<comment type="caution">
    <text evidence="1">The sequence shown here is derived from an EMBL/GenBank/DDBJ whole genome shotgun (WGS) entry which is preliminary data.</text>
</comment>
<organism evidence="1 2">
    <name type="scientific">Fusarium austroafricanum</name>
    <dbReference type="NCBI Taxonomy" id="2364996"/>
    <lineage>
        <taxon>Eukaryota</taxon>
        <taxon>Fungi</taxon>
        <taxon>Dikarya</taxon>
        <taxon>Ascomycota</taxon>
        <taxon>Pezizomycotina</taxon>
        <taxon>Sordariomycetes</taxon>
        <taxon>Hypocreomycetidae</taxon>
        <taxon>Hypocreales</taxon>
        <taxon>Nectriaceae</taxon>
        <taxon>Fusarium</taxon>
        <taxon>Fusarium concolor species complex</taxon>
    </lineage>
</organism>
<keyword evidence="2" id="KW-1185">Reference proteome</keyword>
<accession>A0A8H4KEH4</accession>
<protein>
    <submittedName>
        <fullName evidence="1">Uncharacterized protein</fullName>
    </submittedName>
</protein>
<gene>
    <name evidence="1" type="ORF">F53441_8434</name>
</gene>
<dbReference type="OrthoDB" id="4633509at2759"/>